<keyword evidence="2 4" id="KW-0378">Hydrolase</keyword>
<comment type="caution">
    <text evidence="4">The sequence shown here is derived from an EMBL/GenBank/DDBJ whole genome shotgun (WGS) entry which is preliminary data.</text>
</comment>
<dbReference type="PANTHER" id="PTHR46470:SF2">
    <property type="entry name" value="GLYCERALDEHYDE 3-PHOSPHATE PHOSPHATASE"/>
    <property type="match status" value="1"/>
</dbReference>
<proteinExistence type="predicted"/>
<dbReference type="GO" id="GO:0016791">
    <property type="term" value="F:phosphatase activity"/>
    <property type="evidence" value="ECO:0007669"/>
    <property type="project" value="TreeGrafter"/>
</dbReference>
<dbReference type="Gene3D" id="1.20.120.710">
    <property type="entry name" value="Haloacid dehalogenase hydrolase-like domain"/>
    <property type="match status" value="1"/>
</dbReference>
<evidence type="ECO:0000256" key="2">
    <source>
        <dbReference type="ARBA" id="ARBA00022801"/>
    </source>
</evidence>
<dbReference type="Proteomes" id="UP000279446">
    <property type="component" value="Unassembled WGS sequence"/>
</dbReference>
<sequence length="225" mass="26419">MGSFEVISLDMFQTLVNVESRREQIWKRILQESYTYEIACQHGRSLLSHYYSVSTEARKSNQFVLTSDIYRSSFERIFMNHNISYDSLAAVDILFQEHRLSAFYEETEAVLERLIKEFQVCIVSDTDIVMLPDFYKNYPIHLFASEQYQSYKNDHDNKMFKEVIQHYGVDPCKVIHIGDTASDVLGAKRAGITACWINRDQQPWNQDIKPDYIIKSLDELFQIVV</sequence>
<dbReference type="SUPFAM" id="SSF56784">
    <property type="entry name" value="HAD-like"/>
    <property type="match status" value="1"/>
</dbReference>
<gene>
    <name evidence="4" type="ORF">EJP82_09840</name>
</gene>
<evidence type="ECO:0000313" key="5">
    <source>
        <dbReference type="Proteomes" id="UP000279446"/>
    </source>
</evidence>
<dbReference type="GO" id="GO:0046872">
    <property type="term" value="F:metal ion binding"/>
    <property type="evidence" value="ECO:0007669"/>
    <property type="project" value="UniProtKB-KW"/>
</dbReference>
<keyword evidence="5" id="KW-1185">Reference proteome</keyword>
<organism evidence="4 5">
    <name type="scientific">Paenibacillus anaericanus</name>
    <dbReference type="NCBI Taxonomy" id="170367"/>
    <lineage>
        <taxon>Bacteria</taxon>
        <taxon>Bacillati</taxon>
        <taxon>Bacillota</taxon>
        <taxon>Bacilli</taxon>
        <taxon>Bacillales</taxon>
        <taxon>Paenibacillaceae</taxon>
        <taxon>Paenibacillus</taxon>
    </lineage>
</organism>
<dbReference type="RefSeq" id="WP_127191877.1">
    <property type="nucleotide sequence ID" value="NZ_RZNY01000006.1"/>
</dbReference>
<evidence type="ECO:0000256" key="1">
    <source>
        <dbReference type="ARBA" id="ARBA00022723"/>
    </source>
</evidence>
<dbReference type="PANTHER" id="PTHR46470">
    <property type="entry name" value="N-ACYLNEURAMINATE-9-PHOSPHATASE"/>
    <property type="match status" value="1"/>
</dbReference>
<evidence type="ECO:0000313" key="4">
    <source>
        <dbReference type="EMBL" id="RUT46992.1"/>
    </source>
</evidence>
<dbReference type="EMBL" id="RZNY01000006">
    <property type="protein sequence ID" value="RUT46992.1"/>
    <property type="molecule type" value="Genomic_DNA"/>
</dbReference>
<dbReference type="AlphaFoldDB" id="A0A3S1DKV8"/>
<accession>A0A3S1DKV8</accession>
<dbReference type="Gene3D" id="3.40.50.1000">
    <property type="entry name" value="HAD superfamily/HAD-like"/>
    <property type="match status" value="1"/>
</dbReference>
<dbReference type="InterPro" id="IPR051400">
    <property type="entry name" value="HAD-like_hydrolase"/>
</dbReference>
<keyword evidence="1" id="KW-0479">Metal-binding</keyword>
<dbReference type="OrthoDB" id="264363at2"/>
<protein>
    <submittedName>
        <fullName evidence="4">HAD family hydrolase</fullName>
    </submittedName>
</protein>
<dbReference type="InterPro" id="IPR023214">
    <property type="entry name" value="HAD_sf"/>
</dbReference>
<dbReference type="Pfam" id="PF00702">
    <property type="entry name" value="Hydrolase"/>
    <property type="match status" value="1"/>
</dbReference>
<dbReference type="InterPro" id="IPR036412">
    <property type="entry name" value="HAD-like_sf"/>
</dbReference>
<name>A0A3S1DKV8_9BACL</name>
<reference evidence="4 5" key="1">
    <citation type="submission" date="2018-12" db="EMBL/GenBank/DDBJ databases">
        <authorList>
            <person name="Sun L."/>
            <person name="Chen Z."/>
        </authorList>
    </citation>
    <scope>NUCLEOTIDE SEQUENCE [LARGE SCALE GENOMIC DNA]</scope>
    <source>
        <strain evidence="4 5">DSM 15890</strain>
    </source>
</reference>
<keyword evidence="3" id="KW-0460">Magnesium</keyword>
<evidence type="ECO:0000256" key="3">
    <source>
        <dbReference type="ARBA" id="ARBA00022842"/>
    </source>
</evidence>